<feature type="transmembrane region" description="Helical" evidence="1">
    <location>
        <begin position="182"/>
        <end position="199"/>
    </location>
</feature>
<dbReference type="EMBL" id="CP012502">
    <property type="protein sequence ID" value="AOM82436.1"/>
    <property type="molecule type" value="Genomic_DNA"/>
</dbReference>
<dbReference type="AlphaFoldDB" id="A0A1D7QTU3"/>
<feature type="transmembrane region" description="Helical" evidence="1">
    <location>
        <begin position="274"/>
        <end position="295"/>
    </location>
</feature>
<feature type="transmembrane region" description="Helical" evidence="1">
    <location>
        <begin position="157"/>
        <end position="175"/>
    </location>
</feature>
<reference evidence="2 3" key="1">
    <citation type="submission" date="2015-08" db="EMBL/GenBank/DDBJ databases">
        <title>The complete genome sequence of Bacillus beveridgei MLTeJB.</title>
        <authorList>
            <person name="Hanson T.E."/>
            <person name="Mesa C."/>
            <person name="Basesman S.M."/>
            <person name="Oremland R.S."/>
        </authorList>
    </citation>
    <scope>NUCLEOTIDE SEQUENCE [LARGE SCALE GENOMIC DNA]</scope>
    <source>
        <strain evidence="2 3">MLTeJB</strain>
    </source>
</reference>
<dbReference type="PRINTS" id="PR02026">
    <property type="entry name" value="YTRCYTRDABC"/>
</dbReference>
<dbReference type="KEGG" id="bbev:BBEV_1067"/>
<sequence>MFYKALFYQNYKHTKLLLWIILALFVIHMPFQATLSIEHWNERADMADTIDNYVYEVQRFDLIQVFSEGAVTVFLVIALIGLAAMLIGLERNTRRQDFTLSLPYSRSSSFFHKWLYGTLAITLFHLVNFWVAYAIIYQSPHQMSFEQVTLSEILLEPLLGFILLYTFALMIGTITGDMLSQLGLTGLIAFFPLGVFYLVQDLIDVHFGMVIPLPRWVEFITPFIYVFDGGQGGPYLSFRFIGIGLFFILGMMLYRMSPAEHNGEFLVFKRVQPYLLVIIAGMMSFFGGSFITSLSPWSADILRILTYWIGFTIFLLFTVLIIRKVMDMRLTTVSGH</sequence>
<evidence type="ECO:0000313" key="3">
    <source>
        <dbReference type="Proteomes" id="UP000094463"/>
    </source>
</evidence>
<organism evidence="2 3">
    <name type="scientific">Salisediminibacterium beveridgei</name>
    <dbReference type="NCBI Taxonomy" id="632773"/>
    <lineage>
        <taxon>Bacteria</taxon>
        <taxon>Bacillati</taxon>
        <taxon>Bacillota</taxon>
        <taxon>Bacilli</taxon>
        <taxon>Bacillales</taxon>
        <taxon>Bacillaceae</taxon>
        <taxon>Salisediminibacterium</taxon>
    </lineage>
</organism>
<name>A0A1D7QTU3_9BACI</name>
<dbReference type="InterPro" id="IPR053046">
    <property type="entry name" value="ABC-5_transporter"/>
</dbReference>
<evidence type="ECO:0000313" key="2">
    <source>
        <dbReference type="EMBL" id="AOM82436.1"/>
    </source>
</evidence>
<feature type="transmembrane region" description="Helical" evidence="1">
    <location>
        <begin position="69"/>
        <end position="89"/>
    </location>
</feature>
<accession>A0A1D7QTU3</accession>
<gene>
    <name evidence="2" type="primary">ytrD</name>
    <name evidence="2" type="ORF">BBEV_1067</name>
</gene>
<feature type="transmembrane region" description="Helical" evidence="1">
    <location>
        <begin position="301"/>
        <end position="322"/>
    </location>
</feature>
<dbReference type="Proteomes" id="UP000094463">
    <property type="component" value="Chromosome"/>
</dbReference>
<keyword evidence="1" id="KW-0472">Membrane</keyword>
<proteinExistence type="predicted"/>
<keyword evidence="3" id="KW-1185">Reference proteome</keyword>
<keyword evidence="1" id="KW-1133">Transmembrane helix</keyword>
<feature type="transmembrane region" description="Helical" evidence="1">
    <location>
        <begin position="114"/>
        <end position="137"/>
    </location>
</feature>
<evidence type="ECO:0000256" key="1">
    <source>
        <dbReference type="SAM" id="Phobius"/>
    </source>
</evidence>
<feature type="transmembrane region" description="Helical" evidence="1">
    <location>
        <begin position="236"/>
        <end position="254"/>
    </location>
</feature>
<protein>
    <submittedName>
        <fullName evidence="2">Putative ABC transporter permease ytrD</fullName>
    </submittedName>
</protein>
<dbReference type="InterPro" id="IPR023264">
    <property type="entry name" value="ABC_transptr_acetoin_YtrC/YtrD"/>
</dbReference>
<keyword evidence="1" id="KW-0812">Transmembrane</keyword>
<dbReference type="RefSeq" id="WP_069364527.1">
    <property type="nucleotide sequence ID" value="NZ_CP012502.1"/>
</dbReference>
<dbReference type="PATRIC" id="fig|632773.3.peg.1133"/>
<dbReference type="PANTHER" id="PTHR39177:SF1">
    <property type="entry name" value="ABC TRANSPORTER PERMEASE YTRC-RELATED"/>
    <property type="match status" value="1"/>
</dbReference>
<dbReference type="STRING" id="632773.BBEV_1067"/>
<dbReference type="OrthoDB" id="2658554at2"/>
<dbReference type="PANTHER" id="PTHR39177">
    <property type="entry name" value="ABC TRANSPORTER PERMEASE YTRC-RELATED"/>
    <property type="match status" value="1"/>
</dbReference>